<dbReference type="EMBL" id="BAAAGG010000005">
    <property type="protein sequence ID" value="GAA0756329.1"/>
    <property type="molecule type" value="Genomic_DNA"/>
</dbReference>
<reference evidence="3 4" key="1">
    <citation type="journal article" date="2019" name="Int. J. Syst. Evol. Microbiol.">
        <title>The Global Catalogue of Microorganisms (GCM) 10K type strain sequencing project: providing services to taxonomists for standard genome sequencing and annotation.</title>
        <authorList>
            <consortium name="The Broad Institute Genomics Platform"/>
            <consortium name="The Broad Institute Genome Sequencing Center for Infectious Disease"/>
            <person name="Wu L."/>
            <person name="Ma J."/>
        </authorList>
    </citation>
    <scope>NUCLEOTIDE SEQUENCE [LARGE SCALE GENOMIC DNA]</scope>
    <source>
        <strain evidence="3 4">JCM 16231</strain>
    </source>
</reference>
<dbReference type="InterPro" id="IPR050769">
    <property type="entry name" value="NAT_camello-type"/>
</dbReference>
<organism evidence="3 4">
    <name type="scientific">Psychroflexus lacisalsi</name>
    <dbReference type="NCBI Taxonomy" id="503928"/>
    <lineage>
        <taxon>Bacteria</taxon>
        <taxon>Pseudomonadati</taxon>
        <taxon>Bacteroidota</taxon>
        <taxon>Flavobacteriia</taxon>
        <taxon>Flavobacteriales</taxon>
        <taxon>Flavobacteriaceae</taxon>
        <taxon>Psychroflexus</taxon>
    </lineage>
</organism>
<dbReference type="Proteomes" id="UP001500185">
    <property type="component" value="Unassembled WGS sequence"/>
</dbReference>
<comment type="caution">
    <text evidence="3">The sequence shown here is derived from an EMBL/GenBank/DDBJ whole genome shotgun (WGS) entry which is preliminary data.</text>
</comment>
<dbReference type="InterPro" id="IPR016181">
    <property type="entry name" value="Acyl_CoA_acyltransferase"/>
</dbReference>
<dbReference type="InterPro" id="IPR000182">
    <property type="entry name" value="GNAT_dom"/>
</dbReference>
<gene>
    <name evidence="3" type="ORF">GCM10009433_11630</name>
</gene>
<proteinExistence type="predicted"/>
<evidence type="ECO:0000256" key="1">
    <source>
        <dbReference type="ARBA" id="ARBA00022679"/>
    </source>
</evidence>
<name>A0ABN1K6G6_9FLAO</name>
<dbReference type="PANTHER" id="PTHR13947:SF37">
    <property type="entry name" value="LD18367P"/>
    <property type="match status" value="1"/>
</dbReference>
<evidence type="ECO:0000313" key="4">
    <source>
        <dbReference type="Proteomes" id="UP001500185"/>
    </source>
</evidence>
<dbReference type="SUPFAM" id="SSF55729">
    <property type="entry name" value="Acyl-CoA N-acyltransferases (Nat)"/>
    <property type="match status" value="1"/>
</dbReference>
<accession>A0ABN1K6G6</accession>
<dbReference type="CDD" id="cd04301">
    <property type="entry name" value="NAT_SF"/>
    <property type="match status" value="1"/>
</dbReference>
<dbReference type="RefSeq" id="WP_224453700.1">
    <property type="nucleotide sequence ID" value="NZ_BAAAGG010000005.1"/>
</dbReference>
<dbReference type="Gene3D" id="3.40.630.30">
    <property type="match status" value="1"/>
</dbReference>
<keyword evidence="4" id="KW-1185">Reference proteome</keyword>
<protein>
    <submittedName>
        <fullName evidence="3">GNAT family N-acetyltransferase</fullName>
    </submittedName>
</protein>
<dbReference type="PROSITE" id="PS51186">
    <property type="entry name" value="GNAT"/>
    <property type="match status" value="1"/>
</dbReference>
<feature type="domain" description="N-acetyltransferase" evidence="2">
    <location>
        <begin position="4"/>
        <end position="161"/>
    </location>
</feature>
<dbReference type="PANTHER" id="PTHR13947">
    <property type="entry name" value="GNAT FAMILY N-ACETYLTRANSFERASE"/>
    <property type="match status" value="1"/>
</dbReference>
<keyword evidence="1" id="KW-0808">Transferase</keyword>
<dbReference type="Pfam" id="PF00583">
    <property type="entry name" value="Acetyltransf_1"/>
    <property type="match status" value="1"/>
</dbReference>
<evidence type="ECO:0000313" key="3">
    <source>
        <dbReference type="EMBL" id="GAA0756329.1"/>
    </source>
</evidence>
<sequence>MTEIKIRPIQREDNSKVAEMIRYVLVEQGAPKVGTAYEDKALDQLFETFQKERAEYFVLLVGDTILGSAGIAPLENGDPEICELQKMYFDPEARGRGLGSQMMQKCLDFAKSQAYSECYIETLPNMKAAQKLYLKSGFEHIPERLGDTGHYSCTVFMKKKI</sequence>
<evidence type="ECO:0000259" key="2">
    <source>
        <dbReference type="PROSITE" id="PS51186"/>
    </source>
</evidence>